<keyword evidence="4 7" id="KW-0812">Transmembrane</keyword>
<feature type="transmembrane region" description="Helical" evidence="7">
    <location>
        <begin position="32"/>
        <end position="53"/>
    </location>
</feature>
<reference evidence="9 10" key="1">
    <citation type="submission" date="2016-10" db="EMBL/GenBank/DDBJ databases">
        <authorList>
            <person name="de Groot N.N."/>
        </authorList>
    </citation>
    <scope>NUCLEOTIDE SEQUENCE [LARGE SCALE GENOMIC DNA]</scope>
    <source>
        <strain evidence="9 10">DSM 20678</strain>
    </source>
</reference>
<dbReference type="AlphaFoldDB" id="A0A1I5SC87"/>
<comment type="subcellular location">
    <subcellularLocation>
        <location evidence="1 7">Cell membrane</location>
        <topology evidence="1 7">Multi-pass membrane protein</topology>
    </subcellularLocation>
</comment>
<comment type="similarity">
    <text evidence="7">Belongs to the binding-protein-dependent transport system permease family.</text>
</comment>
<dbReference type="STRING" id="937334.SAMN05444406_10278"/>
<dbReference type="Gene3D" id="1.10.3720.10">
    <property type="entry name" value="MetI-like"/>
    <property type="match status" value="1"/>
</dbReference>
<feature type="transmembrane region" description="Helical" evidence="7">
    <location>
        <begin position="164"/>
        <end position="184"/>
    </location>
</feature>
<dbReference type="InterPro" id="IPR000515">
    <property type="entry name" value="MetI-like"/>
</dbReference>
<evidence type="ECO:0000313" key="10">
    <source>
        <dbReference type="Proteomes" id="UP000198577"/>
    </source>
</evidence>
<accession>A0A1I5SC87</accession>
<evidence type="ECO:0000256" key="2">
    <source>
        <dbReference type="ARBA" id="ARBA00022448"/>
    </source>
</evidence>
<dbReference type="EMBL" id="FOXR01000002">
    <property type="protein sequence ID" value="SFP68329.1"/>
    <property type="molecule type" value="Genomic_DNA"/>
</dbReference>
<dbReference type="PANTHER" id="PTHR43744">
    <property type="entry name" value="ABC TRANSPORTER PERMEASE PROTEIN MG189-RELATED-RELATED"/>
    <property type="match status" value="1"/>
</dbReference>
<keyword evidence="5 7" id="KW-1133">Transmembrane helix</keyword>
<evidence type="ECO:0000256" key="4">
    <source>
        <dbReference type="ARBA" id="ARBA00022692"/>
    </source>
</evidence>
<evidence type="ECO:0000313" key="9">
    <source>
        <dbReference type="EMBL" id="SFP68329.1"/>
    </source>
</evidence>
<evidence type="ECO:0000256" key="5">
    <source>
        <dbReference type="ARBA" id="ARBA00022989"/>
    </source>
</evidence>
<dbReference type="CDD" id="cd06261">
    <property type="entry name" value="TM_PBP2"/>
    <property type="match status" value="1"/>
</dbReference>
<evidence type="ECO:0000259" key="8">
    <source>
        <dbReference type="PROSITE" id="PS50928"/>
    </source>
</evidence>
<feature type="transmembrane region" description="Helical" evidence="7">
    <location>
        <begin position="128"/>
        <end position="152"/>
    </location>
</feature>
<keyword evidence="10" id="KW-1185">Reference proteome</keyword>
<evidence type="ECO:0000256" key="7">
    <source>
        <dbReference type="RuleBase" id="RU363032"/>
    </source>
</evidence>
<dbReference type="GO" id="GO:0005886">
    <property type="term" value="C:plasma membrane"/>
    <property type="evidence" value="ECO:0007669"/>
    <property type="project" value="UniProtKB-SubCell"/>
</dbReference>
<protein>
    <submittedName>
        <fullName evidence="9">Carbohydrate ABC transporter membrane protein 2, CUT1 family</fullName>
    </submittedName>
</protein>
<name>A0A1I5SC87_9FIRM</name>
<sequence>MSTVTRKFNALDFIIGSGWQVRRARRKFFSKMFAHLVLIAGAIIFVFPLLWLVSTSLKPDTQIFKVPPELIPRPIMWENYTRMWRHFPFLMFLKNTVLVVVLSMAGVLISAPLVAYAFARLRWPGRNFLFMILLGTMMLPGQVTMIPLYILFNKWGWVDTFYPLWVPAWFGGGAFNIFLIRQFLMTIPKELEESAVIDGASHFKIYWKIMLPLINPVLTTVAIFQFMGAWNDFMGPLIYINDQSKYTLSLGLRMFQQQTSASQTEFGMLMAATTIMVIPVIIFFFLGQKRFIEGVIITGMKA</sequence>
<evidence type="ECO:0000256" key="1">
    <source>
        <dbReference type="ARBA" id="ARBA00004651"/>
    </source>
</evidence>
<feature type="domain" description="ABC transmembrane type-1" evidence="8">
    <location>
        <begin position="93"/>
        <end position="287"/>
    </location>
</feature>
<gene>
    <name evidence="9" type="ORF">SAMN05444406_10278</name>
</gene>
<organism evidence="9 10">
    <name type="scientific">Caldicoprobacter faecalis</name>
    <dbReference type="NCBI Taxonomy" id="937334"/>
    <lineage>
        <taxon>Bacteria</taxon>
        <taxon>Bacillati</taxon>
        <taxon>Bacillota</taxon>
        <taxon>Clostridia</taxon>
        <taxon>Caldicoprobacterales</taxon>
        <taxon>Caldicoprobacteraceae</taxon>
        <taxon>Caldicoprobacter</taxon>
    </lineage>
</organism>
<keyword evidence="6 7" id="KW-0472">Membrane</keyword>
<dbReference type="PROSITE" id="PS50928">
    <property type="entry name" value="ABC_TM1"/>
    <property type="match status" value="1"/>
</dbReference>
<dbReference type="RefSeq" id="WP_025746950.1">
    <property type="nucleotide sequence ID" value="NZ_FOXR01000002.1"/>
</dbReference>
<dbReference type="GO" id="GO:0055085">
    <property type="term" value="P:transmembrane transport"/>
    <property type="evidence" value="ECO:0007669"/>
    <property type="project" value="InterPro"/>
</dbReference>
<dbReference type="PANTHER" id="PTHR43744:SF6">
    <property type="entry name" value="ABC TRANSPORTER PERMEASE PROTEIN YESQ-RELATED"/>
    <property type="match status" value="1"/>
</dbReference>
<feature type="transmembrane region" description="Helical" evidence="7">
    <location>
        <begin position="205"/>
        <end position="227"/>
    </location>
</feature>
<feature type="transmembrane region" description="Helical" evidence="7">
    <location>
        <begin position="97"/>
        <end position="119"/>
    </location>
</feature>
<evidence type="ECO:0000256" key="3">
    <source>
        <dbReference type="ARBA" id="ARBA00022475"/>
    </source>
</evidence>
<dbReference type="Pfam" id="PF00528">
    <property type="entry name" value="BPD_transp_1"/>
    <property type="match status" value="1"/>
</dbReference>
<dbReference type="InterPro" id="IPR035906">
    <property type="entry name" value="MetI-like_sf"/>
</dbReference>
<evidence type="ECO:0000256" key="6">
    <source>
        <dbReference type="ARBA" id="ARBA00023136"/>
    </source>
</evidence>
<dbReference type="Proteomes" id="UP000198577">
    <property type="component" value="Unassembled WGS sequence"/>
</dbReference>
<keyword evidence="2 7" id="KW-0813">Transport</keyword>
<dbReference type="OrthoDB" id="9787837at2"/>
<proteinExistence type="inferred from homology"/>
<dbReference type="SUPFAM" id="SSF161098">
    <property type="entry name" value="MetI-like"/>
    <property type="match status" value="1"/>
</dbReference>
<feature type="transmembrane region" description="Helical" evidence="7">
    <location>
        <begin position="266"/>
        <end position="286"/>
    </location>
</feature>
<keyword evidence="3" id="KW-1003">Cell membrane</keyword>